<feature type="compositionally biased region" description="Low complexity" evidence="3">
    <location>
        <begin position="111"/>
        <end position="130"/>
    </location>
</feature>
<feature type="region of interest" description="Disordered" evidence="3">
    <location>
        <begin position="30"/>
        <end position="53"/>
    </location>
</feature>
<dbReference type="PANTHER" id="PTHR36766">
    <property type="entry name" value="PLANT BROAD-SPECTRUM MILDEW RESISTANCE PROTEIN RPW8"/>
    <property type="match status" value="1"/>
</dbReference>
<organism evidence="6 7">
    <name type="scientific">Chara braunii</name>
    <name type="common">Braun's stonewort</name>
    <dbReference type="NCBI Taxonomy" id="69332"/>
    <lineage>
        <taxon>Eukaryota</taxon>
        <taxon>Viridiplantae</taxon>
        <taxon>Streptophyta</taxon>
        <taxon>Charophyceae</taxon>
        <taxon>Charales</taxon>
        <taxon>Characeae</taxon>
        <taxon>Chara</taxon>
    </lineage>
</organism>
<evidence type="ECO:0000259" key="4">
    <source>
        <dbReference type="Pfam" id="PF00931"/>
    </source>
</evidence>
<dbReference type="GO" id="GO:0043531">
    <property type="term" value="F:ADP binding"/>
    <property type="evidence" value="ECO:0007669"/>
    <property type="project" value="InterPro"/>
</dbReference>
<dbReference type="GO" id="GO:0006952">
    <property type="term" value="P:defense response"/>
    <property type="evidence" value="ECO:0007669"/>
    <property type="project" value="UniProtKB-KW"/>
</dbReference>
<keyword evidence="2" id="KW-0677">Repeat</keyword>
<dbReference type="Gene3D" id="3.80.10.10">
    <property type="entry name" value="Ribonuclease Inhibitor"/>
    <property type="match status" value="2"/>
</dbReference>
<feature type="compositionally biased region" description="Basic and acidic residues" evidence="3">
    <location>
        <begin position="171"/>
        <end position="187"/>
    </location>
</feature>
<dbReference type="InterPro" id="IPR027417">
    <property type="entry name" value="P-loop_NTPase"/>
</dbReference>
<evidence type="ECO:0000256" key="1">
    <source>
        <dbReference type="ARBA" id="ARBA00022614"/>
    </source>
</evidence>
<dbReference type="Pfam" id="PF00560">
    <property type="entry name" value="LRR_1"/>
    <property type="match status" value="1"/>
</dbReference>
<dbReference type="SMART" id="SM00369">
    <property type="entry name" value="LRR_TYP"/>
    <property type="match status" value="5"/>
</dbReference>
<keyword evidence="1" id="KW-0433">Leucine-rich repeat</keyword>
<dbReference type="Gene3D" id="1.10.10.10">
    <property type="entry name" value="Winged helix-like DNA-binding domain superfamily/Winged helix DNA-binding domain"/>
    <property type="match status" value="1"/>
</dbReference>
<dbReference type="Proteomes" id="UP000265515">
    <property type="component" value="Unassembled WGS sequence"/>
</dbReference>
<dbReference type="InterPro" id="IPR032675">
    <property type="entry name" value="LRR_dom_sf"/>
</dbReference>
<dbReference type="InterPro" id="IPR055414">
    <property type="entry name" value="LRR_R13L4/SHOC2-like"/>
</dbReference>
<evidence type="ECO:0000313" key="6">
    <source>
        <dbReference type="EMBL" id="GBG68196.1"/>
    </source>
</evidence>
<name>A0A388KDV7_CHABU</name>
<feature type="domain" description="Disease resistance R13L4/SHOC-2-like LRR" evidence="5">
    <location>
        <begin position="833"/>
        <end position="985"/>
    </location>
</feature>
<comment type="caution">
    <text evidence="6">The sequence shown here is derived from an EMBL/GenBank/DDBJ whole genome shotgun (WGS) entry which is preliminary data.</text>
</comment>
<dbReference type="OrthoDB" id="1901675at2759"/>
<feature type="compositionally biased region" description="Low complexity" evidence="3">
    <location>
        <begin position="43"/>
        <end position="53"/>
    </location>
</feature>
<evidence type="ECO:0000256" key="3">
    <source>
        <dbReference type="SAM" id="MobiDB-lite"/>
    </source>
</evidence>
<keyword evidence="7" id="KW-1185">Reference proteome</keyword>
<gene>
    <name evidence="6" type="ORF">CBR_g2748</name>
</gene>
<dbReference type="Gene3D" id="3.40.50.300">
    <property type="entry name" value="P-loop containing nucleotide triphosphate hydrolases"/>
    <property type="match status" value="1"/>
</dbReference>
<dbReference type="STRING" id="69332.A0A388KDV7"/>
<dbReference type="Gene3D" id="1.10.8.430">
    <property type="entry name" value="Helical domain of apoptotic protease-activating factors"/>
    <property type="match status" value="1"/>
</dbReference>
<feature type="region of interest" description="Disordered" evidence="3">
    <location>
        <begin position="1"/>
        <end position="20"/>
    </location>
</feature>
<proteinExistence type="predicted"/>
<protein>
    <submittedName>
        <fullName evidence="6">Uncharacterized protein</fullName>
    </submittedName>
</protein>
<dbReference type="InterPro" id="IPR036388">
    <property type="entry name" value="WH-like_DNA-bd_sf"/>
</dbReference>
<evidence type="ECO:0000256" key="2">
    <source>
        <dbReference type="ARBA" id="ARBA00022737"/>
    </source>
</evidence>
<dbReference type="PROSITE" id="PS51450">
    <property type="entry name" value="LRR"/>
    <property type="match status" value="3"/>
</dbReference>
<reference evidence="6 7" key="1">
    <citation type="journal article" date="2018" name="Cell">
        <title>The Chara Genome: Secondary Complexity and Implications for Plant Terrestrialization.</title>
        <authorList>
            <person name="Nishiyama T."/>
            <person name="Sakayama H."/>
            <person name="Vries J.D."/>
            <person name="Buschmann H."/>
            <person name="Saint-Marcoux D."/>
            <person name="Ullrich K.K."/>
            <person name="Haas F.B."/>
            <person name="Vanderstraeten L."/>
            <person name="Becker D."/>
            <person name="Lang D."/>
            <person name="Vosolsobe S."/>
            <person name="Rombauts S."/>
            <person name="Wilhelmsson P.K.I."/>
            <person name="Janitza P."/>
            <person name="Kern R."/>
            <person name="Heyl A."/>
            <person name="Rumpler F."/>
            <person name="Villalobos L.I.A.C."/>
            <person name="Clay J.M."/>
            <person name="Skokan R."/>
            <person name="Toyoda A."/>
            <person name="Suzuki Y."/>
            <person name="Kagoshima H."/>
            <person name="Schijlen E."/>
            <person name="Tajeshwar N."/>
            <person name="Catarino B."/>
            <person name="Hetherington A.J."/>
            <person name="Saltykova A."/>
            <person name="Bonnot C."/>
            <person name="Breuninger H."/>
            <person name="Symeonidi A."/>
            <person name="Radhakrishnan G.V."/>
            <person name="Van Nieuwerburgh F."/>
            <person name="Deforce D."/>
            <person name="Chang C."/>
            <person name="Karol K.G."/>
            <person name="Hedrich R."/>
            <person name="Ulvskov P."/>
            <person name="Glockner G."/>
            <person name="Delwiche C.F."/>
            <person name="Petrasek J."/>
            <person name="Van de Peer Y."/>
            <person name="Friml J."/>
            <person name="Beilby M."/>
            <person name="Dolan L."/>
            <person name="Kohara Y."/>
            <person name="Sugano S."/>
            <person name="Fujiyama A."/>
            <person name="Delaux P.-M."/>
            <person name="Quint M."/>
            <person name="TheiBen G."/>
            <person name="Hagemann M."/>
            <person name="Harholt J."/>
            <person name="Dunand C."/>
            <person name="Zachgo S."/>
            <person name="Langdale J."/>
            <person name="Maumus F."/>
            <person name="Straeten D.V.D."/>
            <person name="Gould S.B."/>
            <person name="Rensing S.A."/>
        </authorList>
    </citation>
    <scope>NUCLEOTIDE SEQUENCE [LARGE SCALE GENOMIC DNA]</scope>
    <source>
        <strain evidence="6 7">S276</strain>
    </source>
</reference>
<dbReference type="EMBL" id="BFEA01000097">
    <property type="protein sequence ID" value="GBG68196.1"/>
    <property type="molecule type" value="Genomic_DNA"/>
</dbReference>
<dbReference type="SMART" id="SM00364">
    <property type="entry name" value="LRR_BAC"/>
    <property type="match status" value="4"/>
</dbReference>
<evidence type="ECO:0000313" key="7">
    <source>
        <dbReference type="Proteomes" id="UP000265515"/>
    </source>
</evidence>
<sequence>MGEPRDAKGEEEEEDRGRFREAAVAAAAAAAVSGDGPPAGLRSAGTSTTSAVSGPPLLSCLDEVLLALDDVCKKHPHFKGACDEMGSLISSLEPLVRVVDKHALRHWKMRSSSAAVGNSSSGMSTPVASSGGVGTGTGSSAQPRPFDHLPRVRQSRHNLPQADKQQAQGIDHGEDQQQRRERERESGEGGEEDQAAAAAADIDIVQVLIQLRGYVDDAREIAKTARRKCETYHGLFRQNCLSKRVRATKCLIDTFARDVLPLAELLLREVNIEDIKTFREELRKKLEACKARVYANERSYGATTASVCSGDLTALPDSVEMRDSARRIRQLMFTKATSSDMEAFFEIQEEAQKLLTTGEVDTDASILQRGGWTSQRVANEELYGLDEHVKKLKGVLTQSFRGAKVVGIVGVVKDSSQSGEGGSAEHVLKIGGVGKTTLARAVFNDVDVRRHFTGGLLWVDVHRINEVFAIQRKLWKKIAGAKTKLEGDISRILKRELAEKRILIVFDDVWGPETIEWVYGVMSANSKLLITTRDESIVNREGTTVYKLPTLNNDHSFRLLCQYAFGSVEPPPRFESLLEGVCKECAGLPIALKAVGSSLKGKGVEGWKYALRRLQGARTLGEQFSSEIISCVRFSFDGLAADDPRLQDLFLDFAAFMKNEKIHLEKLLLVWSTAKDIATEDEALALVAVLVGRALVEQGVDGDGKPFCRMHGVLQDMALQITRMAGKELKGKGHGMLSFKLAANAATKGESDDVAQRERIYLSGKAVNRWVEEVEAVGDPAESEGRPLPVFETRKVSLMRSNLSTFDIPVLMPRLEVLSLRKNSQLMEVSDQLMCSFEQLRVLDISNCPSIFYLPSSLTELMELRILDLAGCWRLRGLPESIGNLTHLRVLNLHKCKSLRSIPRSLGRLSNLRVLDMYGVEVARVLPFELGHLTALERLDISGLGLCEMPWDVGNLRNLRSLCMRNNHLEYLSEELNLLDKLISLDVSSNYLRALPFSLNEPLDNLTFLDVSCNRLKELPSTLGLCLTQLTILNISYNPLETLPSSIGMLDELRELHGWGTSLLKLPSSLSNLTNLKVLKLGAADNAGDDRGIFPGETSFTSISTALNRGNARHASNDNAASTEEEDGEPSVSFQSLQNLVDVGLEACSIPLPSLQSLTTVSSIKSLTFDCRNLKDARGIDLSPLQSLEYLRIGSTIPAAIWQSLAELKRLKELELFNLAGVVRFGRIDFSNLQQLEVLKLSGSNSIMFPGSVGKLTQLRELFIKGFGRLTHCDNVNFQNLACLEKATWWGCNSIERLPKTLGLAGKLVCIVVGHCPRLSLVPRAIGERSKKRQISFFTYNVCEPLKYF</sequence>
<dbReference type="Gramene" id="GBG68196">
    <property type="protein sequence ID" value="GBG68196"/>
    <property type="gene ID" value="CBR_g2748"/>
</dbReference>
<dbReference type="InterPro" id="IPR001611">
    <property type="entry name" value="Leu-rich_rpt"/>
</dbReference>
<dbReference type="SUPFAM" id="SSF52058">
    <property type="entry name" value="L domain-like"/>
    <property type="match status" value="2"/>
</dbReference>
<dbReference type="InterPro" id="IPR003591">
    <property type="entry name" value="Leu-rich_rpt_typical-subtyp"/>
</dbReference>
<dbReference type="InterPro" id="IPR002182">
    <property type="entry name" value="NB-ARC"/>
</dbReference>
<evidence type="ECO:0000259" key="5">
    <source>
        <dbReference type="Pfam" id="PF23598"/>
    </source>
</evidence>
<dbReference type="SUPFAM" id="SSF52540">
    <property type="entry name" value="P-loop containing nucleoside triphosphate hydrolases"/>
    <property type="match status" value="1"/>
</dbReference>
<dbReference type="OMA" id="RMERCGD"/>
<dbReference type="PRINTS" id="PR00364">
    <property type="entry name" value="DISEASERSIST"/>
</dbReference>
<feature type="domain" description="NB-ARC" evidence="4">
    <location>
        <begin position="430"/>
        <end position="565"/>
    </location>
</feature>
<dbReference type="Pfam" id="PF00931">
    <property type="entry name" value="NB-ARC"/>
    <property type="match status" value="1"/>
</dbReference>
<accession>A0A388KDV7</accession>
<dbReference type="InterPro" id="IPR042197">
    <property type="entry name" value="Apaf_helical"/>
</dbReference>
<dbReference type="PANTHER" id="PTHR36766:SF30">
    <property type="entry name" value="TIR-NBS TYPE DISEASE RESISTANCE PROTEIN-RELATED"/>
    <property type="match status" value="1"/>
</dbReference>
<feature type="region of interest" description="Disordered" evidence="3">
    <location>
        <begin position="110"/>
        <end position="196"/>
    </location>
</feature>
<dbReference type="Pfam" id="PF23598">
    <property type="entry name" value="LRR_14"/>
    <property type="match status" value="1"/>
</dbReference>